<reference evidence="1 2" key="1">
    <citation type="journal article" date="2017" name="Antonie Van Leeuwenhoek">
        <title>Rhizobium rhizosphaerae sp. nov., a novel species isolated from rice rhizosphere.</title>
        <authorList>
            <person name="Zhao J.J."/>
            <person name="Zhang J."/>
            <person name="Zhang R.J."/>
            <person name="Zhang C.W."/>
            <person name="Yin H.Q."/>
            <person name="Zhang X.X."/>
        </authorList>
    </citation>
    <scope>NUCLEOTIDE SEQUENCE [LARGE SCALE GENOMIC DNA]</scope>
    <source>
        <strain evidence="1 2">S18K6</strain>
    </source>
</reference>
<comment type="caution">
    <text evidence="1">The sequence shown here is derived from an EMBL/GenBank/DDBJ whole genome shotgun (WGS) entry which is preliminary data.</text>
</comment>
<evidence type="ECO:0000313" key="1">
    <source>
        <dbReference type="EMBL" id="GAC09045.1"/>
    </source>
</evidence>
<dbReference type="EMBL" id="BAEM01000016">
    <property type="protein sequence ID" value="GAC09045.1"/>
    <property type="molecule type" value="Genomic_DNA"/>
</dbReference>
<dbReference type="AlphaFoldDB" id="A0AAV3UVV7"/>
<sequence>MRPFCSAFSLFEREQPLLYSDALIKNRWTHSEGALISADWY</sequence>
<protein>
    <submittedName>
        <fullName evidence="1">Uncharacterized protein</fullName>
    </submittedName>
</protein>
<dbReference type="Proteomes" id="UP000006320">
    <property type="component" value="Unassembled WGS sequence"/>
</dbReference>
<gene>
    <name evidence="1" type="ORF">GCHA_1083</name>
</gene>
<evidence type="ECO:0000313" key="2">
    <source>
        <dbReference type="Proteomes" id="UP000006320"/>
    </source>
</evidence>
<accession>A0AAV3UVV7</accession>
<proteinExistence type="predicted"/>
<name>A0AAV3UVV7_9ALTE</name>
<organism evidence="1 2">
    <name type="scientific">Paraglaciecola chathamensis S18K6</name>
    <dbReference type="NCBI Taxonomy" id="1127672"/>
    <lineage>
        <taxon>Bacteria</taxon>
        <taxon>Pseudomonadati</taxon>
        <taxon>Pseudomonadota</taxon>
        <taxon>Gammaproteobacteria</taxon>
        <taxon>Alteromonadales</taxon>
        <taxon>Alteromonadaceae</taxon>
        <taxon>Paraglaciecola</taxon>
    </lineage>
</organism>